<comment type="subcellular location">
    <subcellularLocation>
        <location evidence="1">Mitochondrion inner membrane</location>
        <topology evidence="1">Single-pass membrane protein</topology>
    </subcellularLocation>
</comment>
<dbReference type="EMBL" id="JABCKI010000566">
    <property type="protein sequence ID" value="KAG5650085.1"/>
    <property type="molecule type" value="Genomic_DNA"/>
</dbReference>
<name>A0A9P7KIU0_9AGAR</name>
<dbReference type="InterPro" id="IPR050365">
    <property type="entry name" value="TIM50"/>
</dbReference>
<dbReference type="GO" id="GO:0005744">
    <property type="term" value="C:TIM23 mitochondrial import inner membrane translocase complex"/>
    <property type="evidence" value="ECO:0007669"/>
    <property type="project" value="UniProtKB-UniRule"/>
</dbReference>
<keyword evidence="1" id="KW-0811">Translocation</keyword>
<evidence type="ECO:0000256" key="2">
    <source>
        <dbReference type="SAM" id="MobiDB-lite"/>
    </source>
</evidence>
<dbReference type="Pfam" id="PF03031">
    <property type="entry name" value="NIF"/>
    <property type="match status" value="2"/>
</dbReference>
<reference evidence="4" key="1">
    <citation type="submission" date="2021-02" db="EMBL/GenBank/DDBJ databases">
        <authorList>
            <person name="Nieuwenhuis M."/>
            <person name="Van De Peppel L.J.J."/>
        </authorList>
    </citation>
    <scope>NUCLEOTIDE SEQUENCE</scope>
    <source>
        <strain evidence="4">D49</strain>
    </source>
</reference>
<comment type="subunit">
    <text evidence="1">Component of the TIM23 complex.</text>
</comment>
<comment type="caution">
    <text evidence="4">The sequence shown here is derived from an EMBL/GenBank/DDBJ whole genome shotgun (WGS) entry which is preliminary data.</text>
</comment>
<feature type="compositionally biased region" description="Low complexity" evidence="2">
    <location>
        <begin position="119"/>
        <end position="138"/>
    </location>
</feature>
<dbReference type="InterPro" id="IPR036412">
    <property type="entry name" value="HAD-like_sf"/>
</dbReference>
<comment type="function">
    <text evidence="1">Essential component of the TIM23 complex, a complex that mediates the translocation of transit peptide-containing proteins across the mitochondrial inner membrane.</text>
</comment>
<protein>
    <recommendedName>
        <fullName evidence="1">Mitochondrial import inner membrane translocase subunit TIM50</fullName>
    </recommendedName>
</protein>
<accession>A0A9P7KIU0</accession>
<dbReference type="PANTHER" id="PTHR12210">
    <property type="entry name" value="DULLARD PROTEIN PHOSPHATASE"/>
    <property type="match status" value="1"/>
</dbReference>
<keyword evidence="1" id="KW-0496">Mitochondrion</keyword>
<reference evidence="4" key="2">
    <citation type="submission" date="2021-10" db="EMBL/GenBank/DDBJ databases">
        <title>Phylogenomics reveals ancestral predisposition of the termite-cultivated fungus Termitomyces towards a domesticated lifestyle.</title>
        <authorList>
            <person name="Auxier B."/>
            <person name="Grum-Grzhimaylo A."/>
            <person name="Cardenas M.E."/>
            <person name="Lodge J.D."/>
            <person name="Laessoe T."/>
            <person name="Pedersen O."/>
            <person name="Smith M.E."/>
            <person name="Kuyper T.W."/>
            <person name="Franco-Molano E.A."/>
            <person name="Baroni T.J."/>
            <person name="Aanen D.K."/>
        </authorList>
    </citation>
    <scope>NUCLEOTIDE SEQUENCE</scope>
    <source>
        <strain evidence="4">D49</strain>
    </source>
</reference>
<organism evidence="4 5">
    <name type="scientific">Sphagnurus paluster</name>
    <dbReference type="NCBI Taxonomy" id="117069"/>
    <lineage>
        <taxon>Eukaryota</taxon>
        <taxon>Fungi</taxon>
        <taxon>Dikarya</taxon>
        <taxon>Basidiomycota</taxon>
        <taxon>Agaricomycotina</taxon>
        <taxon>Agaricomycetes</taxon>
        <taxon>Agaricomycetidae</taxon>
        <taxon>Agaricales</taxon>
        <taxon>Tricholomatineae</taxon>
        <taxon>Lyophyllaceae</taxon>
        <taxon>Sphagnurus</taxon>
    </lineage>
</organism>
<dbReference type="GO" id="GO:0015031">
    <property type="term" value="P:protein transport"/>
    <property type="evidence" value="ECO:0007669"/>
    <property type="project" value="UniProtKB-KW"/>
</dbReference>
<dbReference type="InterPro" id="IPR004274">
    <property type="entry name" value="FCP1_dom"/>
</dbReference>
<dbReference type="InterPro" id="IPR023214">
    <property type="entry name" value="HAD_sf"/>
</dbReference>
<dbReference type="AlphaFoldDB" id="A0A9P7KIU0"/>
<feature type="compositionally biased region" description="Polar residues" evidence="2">
    <location>
        <begin position="270"/>
        <end position="287"/>
    </location>
</feature>
<keyword evidence="1" id="KW-0809">Transit peptide</keyword>
<proteinExistence type="inferred from homology"/>
<dbReference type="Proteomes" id="UP000717328">
    <property type="component" value="Unassembled WGS sequence"/>
</dbReference>
<evidence type="ECO:0000313" key="5">
    <source>
        <dbReference type="Proteomes" id="UP000717328"/>
    </source>
</evidence>
<evidence type="ECO:0000259" key="3">
    <source>
        <dbReference type="PROSITE" id="PS50969"/>
    </source>
</evidence>
<feature type="compositionally biased region" description="Acidic residues" evidence="2">
    <location>
        <begin position="304"/>
        <end position="321"/>
    </location>
</feature>
<keyword evidence="1" id="KW-0653">Protein transport</keyword>
<dbReference type="SUPFAM" id="SSF56784">
    <property type="entry name" value="HAD-like"/>
    <property type="match status" value="1"/>
</dbReference>
<dbReference type="OrthoDB" id="277011at2759"/>
<comment type="similarity">
    <text evidence="1">Belongs to the TIM50 family.</text>
</comment>
<evidence type="ECO:0000256" key="1">
    <source>
        <dbReference type="RuleBase" id="RU365079"/>
    </source>
</evidence>
<dbReference type="PROSITE" id="PS50969">
    <property type="entry name" value="FCP1"/>
    <property type="match status" value="1"/>
</dbReference>
<feature type="region of interest" description="Disordered" evidence="2">
    <location>
        <begin position="270"/>
        <end position="321"/>
    </location>
</feature>
<keyword evidence="5" id="KW-1185">Reference proteome</keyword>
<feature type="domain" description="FCP1 homology" evidence="3">
    <location>
        <begin position="314"/>
        <end position="496"/>
    </location>
</feature>
<feature type="region of interest" description="Disordered" evidence="2">
    <location>
        <begin position="1"/>
        <end position="163"/>
    </location>
</feature>
<gene>
    <name evidence="4" type="ORF">H0H81_000837</name>
</gene>
<dbReference type="Gene3D" id="3.40.50.1000">
    <property type="entry name" value="HAD superfamily/HAD-like"/>
    <property type="match status" value="1"/>
</dbReference>
<keyword evidence="1" id="KW-0813">Transport</keyword>
<dbReference type="CDD" id="cd07521">
    <property type="entry name" value="HAD_FCP1-like"/>
    <property type="match status" value="1"/>
</dbReference>
<feature type="compositionally biased region" description="Polar residues" evidence="2">
    <location>
        <begin position="65"/>
        <end position="90"/>
    </location>
</feature>
<feature type="compositionally biased region" description="Basic and acidic residues" evidence="2">
    <location>
        <begin position="104"/>
        <end position="118"/>
    </location>
</feature>
<feature type="region of interest" description="Disordered" evidence="2">
    <location>
        <begin position="179"/>
        <end position="212"/>
    </location>
</feature>
<dbReference type="SMART" id="SM00577">
    <property type="entry name" value="CPDc"/>
    <property type="match status" value="1"/>
</dbReference>
<sequence>MAAPAASLPGVSSEVILKNTSSTPEPELMASEPLRDDAPSPAAPAMNGTTDQRPGAHKDIVNDLVNHSTPQFSSDSAAGSVAQGPTSSLPAGTDPGPALDPSELEPREQGQKYKDGDKSGPSSSPSATRSSSPAQSTQKTIALVHKTNGTSAHGPTVPRSPKPTFLSKLLRALIPCVYPSPDTHPIEIHEVPSVPTSKEKPSSSSAEGVQSNFDSSVKEVALGPTTEAAALTPSDPVISPEFQPVEVEDIVPKTPPSPPHILPIEETEGVTSGAVQAPVSTGGSPTAETKRHSRDSTPPSNASAEEESEGTSYTDEDVDGLDEDDEERLIYNGGAGIPIGPSIQQADYVVPVEIEYHLHNVYVIKRPGVDKFLKMMGEIYEVVVFTASLSKVSLAFGSFFIQPLTEQLEYADPVLDKLDIHQVVTHRLFRESCYNHRGNYVKDLSQLGRPIADTIILDNSPASYIFHPNNAVPVSSWFNDPHDTELTDLIPFLTDLANVDDVRGVLDGAR</sequence>
<feature type="compositionally biased region" description="Polar residues" evidence="2">
    <location>
        <begin position="202"/>
        <end position="212"/>
    </location>
</feature>
<evidence type="ECO:0000313" key="4">
    <source>
        <dbReference type="EMBL" id="KAG5650085.1"/>
    </source>
</evidence>